<feature type="domain" description="DUF4351" evidence="2">
    <location>
        <begin position="243"/>
        <end position="297"/>
    </location>
</feature>
<proteinExistence type="predicted"/>
<name>G4T4D2_META2</name>
<organism evidence="3 4">
    <name type="scientific">Methylotuvimicrobium alcaliphilum (strain DSM 19304 / NCIMB 14124 / VKM B-2133 / 20Z)</name>
    <name type="common">Methylomicrobium alcaliphilum</name>
    <dbReference type="NCBI Taxonomy" id="1091494"/>
    <lineage>
        <taxon>Bacteria</taxon>
        <taxon>Pseudomonadati</taxon>
        <taxon>Pseudomonadota</taxon>
        <taxon>Gammaproteobacteria</taxon>
        <taxon>Methylococcales</taxon>
        <taxon>Methylococcaceae</taxon>
        <taxon>Methylotuvimicrobium</taxon>
    </lineage>
</organism>
<evidence type="ECO:0000256" key="1">
    <source>
        <dbReference type="SAM" id="MobiDB-lite"/>
    </source>
</evidence>
<gene>
    <name evidence="3" type="ordered locus">MEALZ_3278</name>
</gene>
<protein>
    <recommendedName>
        <fullName evidence="2">DUF4351 domain-containing protein</fullName>
    </recommendedName>
</protein>
<evidence type="ECO:0000313" key="3">
    <source>
        <dbReference type="EMBL" id="CCE24943.1"/>
    </source>
</evidence>
<dbReference type="PATRIC" id="fig|271065.3.peg.3373"/>
<dbReference type="Proteomes" id="UP000008315">
    <property type="component" value="Chromosome"/>
</dbReference>
<dbReference type="Pfam" id="PF14261">
    <property type="entry name" value="DUF4351"/>
    <property type="match status" value="1"/>
</dbReference>
<dbReference type="KEGG" id="mah:MEALZ_3278"/>
<keyword evidence="4" id="KW-1185">Reference proteome</keyword>
<dbReference type="EMBL" id="FO082060">
    <property type="protein sequence ID" value="CCE24943.1"/>
    <property type="molecule type" value="Genomic_DNA"/>
</dbReference>
<feature type="compositionally biased region" description="Basic and acidic residues" evidence="1">
    <location>
        <begin position="231"/>
        <end position="249"/>
    </location>
</feature>
<sequence>MHDQNFKNLILDYPVQALQFFAAEETPDDLPQARIIPFRQEQLKERLGDRFHELDTPLLVEWLDGRREVVLFLLEEETEARRFSIYRLAHYCLDLAELAQTDRVVPIVIFLDRGRHPYELHLGGDRHNYLRFRYIACELKNLSADAYRDSDNIVARLNLPNMRYAKGQKLDIYHDAQLGLALLEQDPNKQLKYVDFVDYYADLTDAEIATYRNDYLPEAEDRMGLAQILREEGREEGRKEGRKEGRQEGETQTLTKQLQLKFGELPAWAEEKINHADKAQLDQWVERILFVDTLEQLFKP</sequence>
<dbReference type="STRING" id="1091494.MEALZ_3278"/>
<reference evidence="4" key="1">
    <citation type="journal article" date="2012" name="J. Bacteriol.">
        <title>Genome sequence of the haloalkaliphilic methanotrophic bacterium Methylomicrobium alcaliphilum 20Z.</title>
        <authorList>
            <person name="Vuilleumier S."/>
            <person name="Khmelenina V.N."/>
            <person name="Bringel F."/>
            <person name="Reshetnikov A.S."/>
            <person name="Lajus A."/>
            <person name="Mangenot S."/>
            <person name="Rouy Z."/>
            <person name="Op den Camp H.J."/>
            <person name="Jetten M.S."/>
            <person name="Dispirito A.A."/>
            <person name="Dunfield P."/>
            <person name="Klotz M.G."/>
            <person name="Semrau J.D."/>
            <person name="Stein L.Y."/>
            <person name="Barbe V."/>
            <person name="Medigue C."/>
            <person name="Trotsenko Y.A."/>
            <person name="Kalyuzhnaya M.G."/>
        </authorList>
    </citation>
    <scope>NUCLEOTIDE SEQUENCE [LARGE SCALE GENOMIC DNA]</scope>
    <source>
        <strain evidence="4">DSM 19304 / NCIMB 14124 / VKM B-2133 / 20Z</strain>
    </source>
</reference>
<dbReference type="HOGENOM" id="CLU_080395_0_0_6"/>
<evidence type="ECO:0000313" key="4">
    <source>
        <dbReference type="Proteomes" id="UP000008315"/>
    </source>
</evidence>
<feature type="region of interest" description="Disordered" evidence="1">
    <location>
        <begin position="231"/>
        <end position="255"/>
    </location>
</feature>
<dbReference type="PANTHER" id="PTHR35586:SF1">
    <property type="entry name" value="SLL1691 PROTEIN"/>
    <property type="match status" value="1"/>
</dbReference>
<dbReference type="InterPro" id="IPR025587">
    <property type="entry name" value="DUF4351"/>
</dbReference>
<dbReference type="AlphaFoldDB" id="G4T4D2"/>
<dbReference type="RefSeq" id="WP_014149701.1">
    <property type="nucleotide sequence ID" value="NC_016112.1"/>
</dbReference>
<accession>G4T4D2</accession>
<dbReference type="PANTHER" id="PTHR35586">
    <property type="entry name" value="SLL1691 PROTEIN"/>
    <property type="match status" value="1"/>
</dbReference>
<evidence type="ECO:0000259" key="2">
    <source>
        <dbReference type="Pfam" id="PF14261"/>
    </source>
</evidence>